<accession>A0ABU2UU33</accession>
<evidence type="ECO:0000313" key="2">
    <source>
        <dbReference type="Proteomes" id="UP001180489"/>
    </source>
</evidence>
<keyword evidence="2" id="KW-1185">Reference proteome</keyword>
<comment type="caution">
    <text evidence="1">The sequence shown here is derived from an EMBL/GenBank/DDBJ whole genome shotgun (WGS) entry which is preliminary data.</text>
</comment>
<name>A0ABU2UU33_9ACTN</name>
<dbReference type="EMBL" id="JAVRFF010000048">
    <property type="protein sequence ID" value="MDT0476794.1"/>
    <property type="molecule type" value="Genomic_DNA"/>
</dbReference>
<evidence type="ECO:0000313" key="1">
    <source>
        <dbReference type="EMBL" id="MDT0476794.1"/>
    </source>
</evidence>
<gene>
    <name evidence="1" type="ORF">RM863_32175</name>
</gene>
<dbReference type="InterPro" id="IPR013762">
    <property type="entry name" value="Integrase-like_cat_sf"/>
</dbReference>
<dbReference type="Gene3D" id="1.10.443.10">
    <property type="entry name" value="Intergrase catalytic core"/>
    <property type="match status" value="1"/>
</dbReference>
<organism evidence="1 2">
    <name type="scientific">Streptomyces hintoniae</name>
    <dbReference type="NCBI Taxonomy" id="3075521"/>
    <lineage>
        <taxon>Bacteria</taxon>
        <taxon>Bacillati</taxon>
        <taxon>Actinomycetota</taxon>
        <taxon>Actinomycetes</taxon>
        <taxon>Kitasatosporales</taxon>
        <taxon>Streptomycetaceae</taxon>
        <taxon>Streptomyces</taxon>
    </lineage>
</organism>
<proteinExistence type="predicted"/>
<sequence length="153" mass="16474">MRPTAAATVRRVPVGRDLAAIIKKEIARRGLGPDGLGFVLDDGRPLTAPVYRNIWRQARAAVLEAHEVGSPLGSTVSSLRDARIEARLRNGDQTAAHIVTVAECAGMSASRLAERFAHCLRKPTPAEIPWHLLEEDIDLPEAASEPTGAASHF</sequence>
<dbReference type="RefSeq" id="WP_311637289.1">
    <property type="nucleotide sequence ID" value="NZ_JAVRFF010000048.1"/>
</dbReference>
<protein>
    <submittedName>
        <fullName evidence="1">Uncharacterized protein</fullName>
    </submittedName>
</protein>
<reference evidence="1" key="1">
    <citation type="submission" date="2024-05" db="EMBL/GenBank/DDBJ databases">
        <title>30 novel species of actinomycetes from the DSMZ collection.</title>
        <authorList>
            <person name="Nouioui I."/>
        </authorList>
    </citation>
    <scope>NUCLEOTIDE SEQUENCE</scope>
    <source>
        <strain evidence="1">DSM 41014</strain>
    </source>
</reference>
<dbReference type="Proteomes" id="UP001180489">
    <property type="component" value="Unassembled WGS sequence"/>
</dbReference>